<dbReference type="VEuPathDB" id="FungiDB:RhiirFUN_005292"/>
<dbReference type="VEuPathDB" id="FungiDB:RhiirA1_487309"/>
<dbReference type="EMBL" id="LLXJ01000046">
    <property type="protein sequence ID" value="PKC16474.1"/>
    <property type="molecule type" value="Genomic_DNA"/>
</dbReference>
<comment type="caution">
    <text evidence="1">The sequence shown here is derived from an EMBL/GenBank/DDBJ whole genome shotgun (WGS) entry which is preliminary data.</text>
</comment>
<proteinExistence type="predicted"/>
<accession>A0A2N0QBM0</accession>
<sequence length="202" mass="23251">MDLDKITLNCLIVPIGKFSNIPCTKVIQSITIYIYGEFSEIEAEIKRRLGEPFDEIPLKICQIQHGNVIEKQMDPNDLVSKFFIEPKAEHFHITLYLYQVHIFSQAQMSSQASSPASPASITEEISSRTMSDVVKDFKTEELIEYLKKKNLKLEESHFEILRKEEISGLAFLDTTKDEFRSYGLKLVPQQHLQNLSKVLARN</sequence>
<dbReference type="Proteomes" id="UP000232722">
    <property type="component" value="Unassembled WGS sequence"/>
</dbReference>
<organism evidence="1 2">
    <name type="scientific">Rhizophagus irregularis</name>
    <dbReference type="NCBI Taxonomy" id="588596"/>
    <lineage>
        <taxon>Eukaryota</taxon>
        <taxon>Fungi</taxon>
        <taxon>Fungi incertae sedis</taxon>
        <taxon>Mucoromycota</taxon>
        <taxon>Glomeromycotina</taxon>
        <taxon>Glomeromycetes</taxon>
        <taxon>Glomerales</taxon>
        <taxon>Glomeraceae</taxon>
        <taxon>Rhizophagus</taxon>
    </lineage>
</organism>
<dbReference type="AlphaFoldDB" id="A0A2N0QBM0"/>
<evidence type="ECO:0000313" key="1">
    <source>
        <dbReference type="EMBL" id="PKC16474.1"/>
    </source>
</evidence>
<reference evidence="1 2" key="1">
    <citation type="submission" date="2016-04" db="EMBL/GenBank/DDBJ databases">
        <title>Genome analyses suggest a sexual origin of heterokaryosis in a supposedly ancient asexual fungus.</title>
        <authorList>
            <person name="Ropars J."/>
            <person name="Sedzielewska K."/>
            <person name="Noel J."/>
            <person name="Charron P."/>
            <person name="Farinelli L."/>
            <person name="Marton T."/>
            <person name="Kruger M."/>
            <person name="Pelin A."/>
            <person name="Brachmann A."/>
            <person name="Corradi N."/>
        </authorList>
    </citation>
    <scope>NUCLEOTIDE SEQUENCE [LARGE SCALE GENOMIC DNA]</scope>
    <source>
        <strain evidence="1 2">A5</strain>
    </source>
</reference>
<dbReference type="VEuPathDB" id="FungiDB:FUN_019163"/>
<protein>
    <recommendedName>
        <fullName evidence="3">SAM domain-containing protein</fullName>
    </recommendedName>
</protein>
<dbReference type="InterPro" id="IPR013761">
    <property type="entry name" value="SAM/pointed_sf"/>
</dbReference>
<reference evidence="1 2" key="2">
    <citation type="submission" date="2017-09" db="EMBL/GenBank/DDBJ databases">
        <title>Extensive intraspecific genome diversity in a model arbuscular mycorrhizal fungus.</title>
        <authorList>
            <person name="Chen E.C."/>
            <person name="Morin E."/>
            <person name="Beaudet D."/>
            <person name="Noel J."/>
            <person name="Ndikumana S."/>
            <person name="Charron P."/>
            <person name="St-Onge C."/>
            <person name="Giorgi J."/>
            <person name="Grigoriev I.V."/>
            <person name="Roux C."/>
            <person name="Martin F.M."/>
            <person name="Corradi N."/>
        </authorList>
    </citation>
    <scope>NUCLEOTIDE SEQUENCE [LARGE SCALE GENOMIC DNA]</scope>
    <source>
        <strain evidence="1 2">A5</strain>
    </source>
</reference>
<dbReference type="VEuPathDB" id="FungiDB:FUN_022754"/>
<evidence type="ECO:0000313" key="2">
    <source>
        <dbReference type="Proteomes" id="UP000232722"/>
    </source>
</evidence>
<gene>
    <name evidence="1" type="ORF">RhiirA5_407007</name>
</gene>
<name>A0A2N0QBM0_9GLOM</name>
<dbReference type="Gene3D" id="1.10.150.50">
    <property type="entry name" value="Transcription Factor, Ets-1"/>
    <property type="match status" value="1"/>
</dbReference>
<evidence type="ECO:0008006" key="3">
    <source>
        <dbReference type="Google" id="ProtNLM"/>
    </source>
</evidence>